<dbReference type="EMBL" id="CM010724">
    <property type="protein sequence ID" value="RZC80116.1"/>
    <property type="molecule type" value="Genomic_DNA"/>
</dbReference>
<organism evidence="1 2">
    <name type="scientific">Papaver somniferum</name>
    <name type="common">Opium poppy</name>
    <dbReference type="NCBI Taxonomy" id="3469"/>
    <lineage>
        <taxon>Eukaryota</taxon>
        <taxon>Viridiplantae</taxon>
        <taxon>Streptophyta</taxon>
        <taxon>Embryophyta</taxon>
        <taxon>Tracheophyta</taxon>
        <taxon>Spermatophyta</taxon>
        <taxon>Magnoliopsida</taxon>
        <taxon>Ranunculales</taxon>
        <taxon>Papaveraceae</taxon>
        <taxon>Papaveroideae</taxon>
        <taxon>Papaver</taxon>
    </lineage>
</organism>
<proteinExistence type="predicted"/>
<evidence type="ECO:0000313" key="2">
    <source>
        <dbReference type="Proteomes" id="UP000316621"/>
    </source>
</evidence>
<reference evidence="1 2" key="1">
    <citation type="journal article" date="2018" name="Science">
        <title>The opium poppy genome and morphinan production.</title>
        <authorList>
            <person name="Guo L."/>
            <person name="Winzer T."/>
            <person name="Yang X."/>
            <person name="Li Y."/>
            <person name="Ning Z."/>
            <person name="He Z."/>
            <person name="Teodor R."/>
            <person name="Lu Y."/>
            <person name="Bowser T.A."/>
            <person name="Graham I.A."/>
            <person name="Ye K."/>
        </authorList>
    </citation>
    <scope>NUCLEOTIDE SEQUENCE [LARGE SCALE GENOMIC DNA]</scope>
    <source>
        <strain evidence="2">cv. HN1</strain>
        <tissue evidence="1">Leaves</tissue>
    </source>
</reference>
<dbReference type="AlphaFoldDB" id="A0A4Y7L4K6"/>
<dbReference type="Proteomes" id="UP000316621">
    <property type="component" value="Chromosome 10"/>
</dbReference>
<protein>
    <submittedName>
        <fullName evidence="1">Uncharacterized protein</fullName>
    </submittedName>
</protein>
<keyword evidence="2" id="KW-1185">Reference proteome</keyword>
<dbReference type="Gramene" id="RZC80116">
    <property type="protein sequence ID" value="RZC80116"/>
    <property type="gene ID" value="C5167_042692"/>
</dbReference>
<gene>
    <name evidence="1" type="ORF">C5167_042692</name>
</gene>
<sequence length="158" mass="19031">MSSVRSILKKTYSCFEKSTLGFMEGNQRIRRFKSDAKGCPGYRDTSRHFETKEEEEKFNEVKFGRYLLTRFEIPDYGKIYQQLARDLMDEEYWQKYGPPPELTKTPSEIEYLKQLDEAMERQKEVEYEIDDKRLEEEVEEIIRSGDLSVERLRCRKIQ</sequence>
<accession>A0A4Y7L4K6</accession>
<name>A0A4Y7L4K6_PAPSO</name>
<evidence type="ECO:0000313" key="1">
    <source>
        <dbReference type="EMBL" id="RZC80116.1"/>
    </source>
</evidence>